<gene>
    <name evidence="1" type="ORF">DSO57_1011284</name>
</gene>
<organism evidence="1 2">
    <name type="scientific">Entomophthora muscae</name>
    <dbReference type="NCBI Taxonomy" id="34485"/>
    <lineage>
        <taxon>Eukaryota</taxon>
        <taxon>Fungi</taxon>
        <taxon>Fungi incertae sedis</taxon>
        <taxon>Zoopagomycota</taxon>
        <taxon>Entomophthoromycotina</taxon>
        <taxon>Entomophthoromycetes</taxon>
        <taxon>Entomophthorales</taxon>
        <taxon>Entomophthoraceae</taxon>
        <taxon>Entomophthora</taxon>
    </lineage>
</organism>
<sequence>MGTLIEKLGCFYLSKYSKLEGYQCHVAGWVIRVVEFAVTSFATLGIALLPVLVFYVEKWRPIHGFLFLWGACEVWFYIYQEKTLHTLEERELGYWDSGKRAKAIEKLLEHLGDPADSAMQLLSNWNKRKVKSQPCMAHFVKVLVWMLFDKPVEALTIEEARESQRMLQMFKVKLAIPSINQGERIAAPSCIRPTLEPVKYVRKSFMFYLVSFTLKF</sequence>
<protein>
    <submittedName>
        <fullName evidence="1">Uncharacterized protein</fullName>
    </submittedName>
</protein>
<evidence type="ECO:0000313" key="2">
    <source>
        <dbReference type="Proteomes" id="UP001165960"/>
    </source>
</evidence>
<keyword evidence="2" id="KW-1185">Reference proteome</keyword>
<reference evidence="1" key="1">
    <citation type="submission" date="2022-04" db="EMBL/GenBank/DDBJ databases">
        <title>Genome of the entomopathogenic fungus Entomophthora muscae.</title>
        <authorList>
            <person name="Elya C."/>
            <person name="Lovett B.R."/>
            <person name="Lee E."/>
            <person name="Macias A.M."/>
            <person name="Hajek A.E."/>
            <person name="De Bivort B.L."/>
            <person name="Kasson M.T."/>
            <person name="De Fine Licht H.H."/>
            <person name="Stajich J.E."/>
        </authorList>
    </citation>
    <scope>NUCLEOTIDE SEQUENCE</scope>
    <source>
        <strain evidence="1">Berkeley</strain>
    </source>
</reference>
<name>A0ACC2TTA4_9FUNG</name>
<dbReference type="EMBL" id="QTSX02002168">
    <property type="protein sequence ID" value="KAJ9077995.1"/>
    <property type="molecule type" value="Genomic_DNA"/>
</dbReference>
<accession>A0ACC2TTA4</accession>
<comment type="caution">
    <text evidence="1">The sequence shown here is derived from an EMBL/GenBank/DDBJ whole genome shotgun (WGS) entry which is preliminary data.</text>
</comment>
<proteinExistence type="predicted"/>
<dbReference type="Proteomes" id="UP001165960">
    <property type="component" value="Unassembled WGS sequence"/>
</dbReference>
<evidence type="ECO:0000313" key="1">
    <source>
        <dbReference type="EMBL" id="KAJ9077995.1"/>
    </source>
</evidence>